<gene>
    <name evidence="1" type="ORF">ZHAS_00010498</name>
</gene>
<dbReference type="EnsemblMetazoa" id="ASIC010498-RA">
    <property type="protein sequence ID" value="ASIC010498-PA"/>
    <property type="gene ID" value="ASIC010498"/>
</dbReference>
<protein>
    <submittedName>
        <fullName evidence="1 2">Hemagluttinin repeat protein</fullName>
    </submittedName>
</protein>
<accession>A0A084VXR3</accession>
<evidence type="ECO:0000313" key="2">
    <source>
        <dbReference type="EnsemblMetazoa" id="ASIC010498-PA"/>
    </source>
</evidence>
<evidence type="ECO:0000313" key="1">
    <source>
        <dbReference type="EMBL" id="KFB42757.1"/>
    </source>
</evidence>
<keyword evidence="3" id="KW-1185">Reference proteome</keyword>
<evidence type="ECO:0000313" key="3">
    <source>
        <dbReference type="Proteomes" id="UP000030765"/>
    </source>
</evidence>
<sequence length="69" mass="7090">MSTTATQGTTAVQLGNDLTNDANRLVKCSSYSQKFVVTLMSTSGKLASTGALVFSASVNLNGSSEGSPW</sequence>
<dbReference type="AlphaFoldDB" id="A0A084VXR3"/>
<organism evidence="1">
    <name type="scientific">Anopheles sinensis</name>
    <name type="common">Mosquito</name>
    <dbReference type="NCBI Taxonomy" id="74873"/>
    <lineage>
        <taxon>Eukaryota</taxon>
        <taxon>Metazoa</taxon>
        <taxon>Ecdysozoa</taxon>
        <taxon>Arthropoda</taxon>
        <taxon>Hexapoda</taxon>
        <taxon>Insecta</taxon>
        <taxon>Pterygota</taxon>
        <taxon>Neoptera</taxon>
        <taxon>Endopterygota</taxon>
        <taxon>Diptera</taxon>
        <taxon>Nematocera</taxon>
        <taxon>Culicoidea</taxon>
        <taxon>Culicidae</taxon>
        <taxon>Anophelinae</taxon>
        <taxon>Anopheles</taxon>
    </lineage>
</organism>
<dbReference type="EMBL" id="ATLV01018186">
    <property type="status" value="NOT_ANNOTATED_CDS"/>
    <property type="molecule type" value="Genomic_DNA"/>
</dbReference>
<reference evidence="1 3" key="1">
    <citation type="journal article" date="2014" name="BMC Genomics">
        <title>Genome sequence of Anopheles sinensis provides insight into genetics basis of mosquito competence for malaria parasites.</title>
        <authorList>
            <person name="Zhou D."/>
            <person name="Zhang D."/>
            <person name="Ding G."/>
            <person name="Shi L."/>
            <person name="Hou Q."/>
            <person name="Ye Y."/>
            <person name="Xu Y."/>
            <person name="Zhou H."/>
            <person name="Xiong C."/>
            <person name="Li S."/>
            <person name="Yu J."/>
            <person name="Hong S."/>
            <person name="Yu X."/>
            <person name="Zou P."/>
            <person name="Chen C."/>
            <person name="Chang X."/>
            <person name="Wang W."/>
            <person name="Lv Y."/>
            <person name="Sun Y."/>
            <person name="Ma L."/>
            <person name="Shen B."/>
            <person name="Zhu C."/>
        </authorList>
    </citation>
    <scope>NUCLEOTIDE SEQUENCE [LARGE SCALE GENOMIC DNA]</scope>
</reference>
<proteinExistence type="predicted"/>
<name>A0A084VXR3_ANOSI</name>
<dbReference type="EMBL" id="KE525221">
    <property type="protein sequence ID" value="KFB42757.1"/>
    <property type="molecule type" value="Genomic_DNA"/>
</dbReference>
<reference evidence="2" key="2">
    <citation type="submission" date="2020-05" db="UniProtKB">
        <authorList>
            <consortium name="EnsemblMetazoa"/>
        </authorList>
    </citation>
    <scope>IDENTIFICATION</scope>
</reference>
<dbReference type="Proteomes" id="UP000030765">
    <property type="component" value="Unassembled WGS sequence"/>
</dbReference>
<dbReference type="VEuPathDB" id="VectorBase:ASIC010498"/>